<dbReference type="PROSITE" id="PS01215">
    <property type="entry name" value="MRP"/>
    <property type="match status" value="1"/>
</dbReference>
<evidence type="ECO:0000256" key="6">
    <source>
        <dbReference type="ARBA" id="ARBA00024036"/>
    </source>
</evidence>
<dbReference type="PANTHER" id="PTHR42961:SF2">
    <property type="entry name" value="IRON-SULFUR PROTEIN NUBPL"/>
    <property type="match status" value="1"/>
</dbReference>
<comment type="caution">
    <text evidence="7">The sequence shown here is derived from an EMBL/GenBank/DDBJ whole genome shotgun (WGS) entry which is preliminary data.</text>
</comment>
<dbReference type="InterPro" id="IPR044304">
    <property type="entry name" value="NUBPL-like"/>
</dbReference>
<dbReference type="InterPro" id="IPR000808">
    <property type="entry name" value="Mrp-like_CS"/>
</dbReference>
<keyword evidence="3" id="KW-0067">ATP-binding</keyword>
<sequence length="346" mass="37708">MKKLFVGINFKRGGFRGFAAQSGKGQNLKIGGVKDIIAVASGKGGVGKSTTAVNLAVSLANKWQLKVGLLDADVYGPSIPMMMKLHGKPEVSADKKMIPIENYGVRCMSMGSLVAEGDALVWRGPMIMFYVISLVMKALEQMTRGVDWGTLDVLVVDMPPGTGDAQISISQRLQLSGAVIVSTPQDVALMDARRGVKMFSQVNVPVYPLPSVTEFVFPQLSFIYFRQTYVLSIWLDKEFTHCIVFLDEIILGIVENMSYFKCPSCDEAHYIFGKGGAQKTADEMGMRFLGELPLETGIRSGSDEGVPVVISNPESCVSRAYGDIAQKIVSTLELLNQPHSRPEINL</sequence>
<proteinExistence type="inferred from homology"/>
<keyword evidence="4" id="KW-0408">Iron</keyword>
<protein>
    <recommendedName>
        <fullName evidence="9">ATP-binding protein involved in chromosome partitioning</fullName>
    </recommendedName>
</protein>
<dbReference type="InterPro" id="IPR027417">
    <property type="entry name" value="P-loop_NTPase"/>
</dbReference>
<evidence type="ECO:0000256" key="5">
    <source>
        <dbReference type="ARBA" id="ARBA00023014"/>
    </source>
</evidence>
<evidence type="ECO:0008006" key="9">
    <source>
        <dbReference type="Google" id="ProtNLM"/>
    </source>
</evidence>
<dbReference type="Gene3D" id="3.40.50.300">
    <property type="entry name" value="P-loop containing nucleotide triphosphate hydrolases"/>
    <property type="match status" value="1"/>
</dbReference>
<dbReference type="SUPFAM" id="SSF52540">
    <property type="entry name" value="P-loop containing nucleoside triphosphate hydrolases"/>
    <property type="match status" value="1"/>
</dbReference>
<dbReference type="GO" id="GO:0005524">
    <property type="term" value="F:ATP binding"/>
    <property type="evidence" value="ECO:0007669"/>
    <property type="project" value="UniProtKB-KW"/>
</dbReference>
<evidence type="ECO:0000256" key="1">
    <source>
        <dbReference type="ARBA" id="ARBA00022723"/>
    </source>
</evidence>
<dbReference type="Pfam" id="PF10609">
    <property type="entry name" value="ParA"/>
    <property type="match status" value="2"/>
</dbReference>
<comment type="similarity">
    <text evidence="6">Belongs to the Mrp/NBP35 ATP-binding proteins family.</text>
</comment>
<reference evidence="7" key="2">
    <citation type="submission" date="2020-08" db="EMBL/GenBank/DDBJ databases">
        <title>Plant Genome Project.</title>
        <authorList>
            <person name="Zhang R.-G."/>
        </authorList>
    </citation>
    <scope>NUCLEOTIDE SEQUENCE</scope>
    <source>
        <strain evidence="7">Huo1</strain>
        <tissue evidence="7">Leaf</tissue>
    </source>
</reference>
<dbReference type="PANTHER" id="PTHR42961">
    <property type="entry name" value="IRON-SULFUR PROTEIN NUBPL"/>
    <property type="match status" value="1"/>
</dbReference>
<dbReference type="GO" id="GO:0032981">
    <property type="term" value="P:mitochondrial respiratory chain complex I assembly"/>
    <property type="evidence" value="ECO:0007669"/>
    <property type="project" value="TreeGrafter"/>
</dbReference>
<dbReference type="GO" id="GO:0051539">
    <property type="term" value="F:4 iron, 4 sulfur cluster binding"/>
    <property type="evidence" value="ECO:0007669"/>
    <property type="project" value="TreeGrafter"/>
</dbReference>
<evidence type="ECO:0000256" key="2">
    <source>
        <dbReference type="ARBA" id="ARBA00022741"/>
    </source>
</evidence>
<dbReference type="InterPro" id="IPR033756">
    <property type="entry name" value="YlxH/NBP35"/>
</dbReference>
<dbReference type="AlphaFoldDB" id="A0A8X8WBG9"/>
<keyword evidence="1" id="KW-0479">Metal-binding</keyword>
<dbReference type="GO" id="GO:0016226">
    <property type="term" value="P:iron-sulfur cluster assembly"/>
    <property type="evidence" value="ECO:0007669"/>
    <property type="project" value="InterPro"/>
</dbReference>
<gene>
    <name evidence="7" type="ORF">SASPL_149341</name>
</gene>
<dbReference type="Proteomes" id="UP000298416">
    <property type="component" value="Unassembled WGS sequence"/>
</dbReference>
<keyword evidence="8" id="KW-1185">Reference proteome</keyword>
<dbReference type="EMBL" id="PNBA02000019">
    <property type="protein sequence ID" value="KAG6391585.1"/>
    <property type="molecule type" value="Genomic_DNA"/>
</dbReference>
<dbReference type="GO" id="GO:0005739">
    <property type="term" value="C:mitochondrion"/>
    <property type="evidence" value="ECO:0007669"/>
    <property type="project" value="TreeGrafter"/>
</dbReference>
<dbReference type="CDD" id="cd02037">
    <property type="entry name" value="Mrp_NBP35"/>
    <property type="match status" value="1"/>
</dbReference>
<dbReference type="InterPro" id="IPR019591">
    <property type="entry name" value="Mrp/NBP35_ATP-bd"/>
</dbReference>
<dbReference type="HAMAP" id="MF_02040">
    <property type="entry name" value="Mrp_NBP35"/>
    <property type="match status" value="1"/>
</dbReference>
<keyword evidence="5" id="KW-0411">Iron-sulfur</keyword>
<organism evidence="7">
    <name type="scientific">Salvia splendens</name>
    <name type="common">Scarlet sage</name>
    <dbReference type="NCBI Taxonomy" id="180675"/>
    <lineage>
        <taxon>Eukaryota</taxon>
        <taxon>Viridiplantae</taxon>
        <taxon>Streptophyta</taxon>
        <taxon>Embryophyta</taxon>
        <taxon>Tracheophyta</taxon>
        <taxon>Spermatophyta</taxon>
        <taxon>Magnoliopsida</taxon>
        <taxon>eudicotyledons</taxon>
        <taxon>Gunneridae</taxon>
        <taxon>Pentapetalae</taxon>
        <taxon>asterids</taxon>
        <taxon>lamiids</taxon>
        <taxon>Lamiales</taxon>
        <taxon>Lamiaceae</taxon>
        <taxon>Nepetoideae</taxon>
        <taxon>Mentheae</taxon>
        <taxon>Salviinae</taxon>
        <taxon>Salvia</taxon>
        <taxon>Salvia subgen. Calosphace</taxon>
        <taxon>core Calosphace</taxon>
    </lineage>
</organism>
<evidence type="ECO:0000313" key="7">
    <source>
        <dbReference type="EMBL" id="KAG6391585.1"/>
    </source>
</evidence>
<evidence type="ECO:0000256" key="3">
    <source>
        <dbReference type="ARBA" id="ARBA00022840"/>
    </source>
</evidence>
<accession>A0A8X8WBG9</accession>
<dbReference type="GO" id="GO:0046872">
    <property type="term" value="F:metal ion binding"/>
    <property type="evidence" value="ECO:0007669"/>
    <property type="project" value="UniProtKB-KW"/>
</dbReference>
<evidence type="ECO:0000313" key="8">
    <source>
        <dbReference type="Proteomes" id="UP000298416"/>
    </source>
</evidence>
<keyword evidence="2" id="KW-0547">Nucleotide-binding</keyword>
<evidence type="ECO:0000256" key="4">
    <source>
        <dbReference type="ARBA" id="ARBA00023004"/>
    </source>
</evidence>
<reference evidence="7" key="1">
    <citation type="submission" date="2018-01" db="EMBL/GenBank/DDBJ databases">
        <authorList>
            <person name="Mao J.F."/>
        </authorList>
    </citation>
    <scope>NUCLEOTIDE SEQUENCE</scope>
    <source>
        <strain evidence="7">Huo1</strain>
        <tissue evidence="7">Leaf</tissue>
    </source>
</reference>
<name>A0A8X8WBG9_SALSN</name>
<dbReference type="GO" id="GO:0140663">
    <property type="term" value="F:ATP-dependent FeS chaperone activity"/>
    <property type="evidence" value="ECO:0007669"/>
    <property type="project" value="InterPro"/>
</dbReference>